<accession>A0A943YVQ2</accession>
<protein>
    <submittedName>
        <fullName evidence="1">Uncharacterized protein</fullName>
    </submittedName>
</protein>
<reference evidence="1" key="1">
    <citation type="submission" date="2021-02" db="EMBL/GenBank/DDBJ databases">
        <title>Infant gut strain persistence is associated with maternal origin, phylogeny, and functional potential including surface adhesion and iron acquisition.</title>
        <authorList>
            <person name="Lou Y.C."/>
        </authorList>
    </citation>
    <scope>NUCLEOTIDE SEQUENCE</scope>
    <source>
        <strain evidence="1">L2_039_000G1_dasL2_039_000G1_concoct_11</strain>
    </source>
</reference>
<dbReference type="AlphaFoldDB" id="A0A943YVQ2"/>
<dbReference type="Proteomes" id="UP000727506">
    <property type="component" value="Unassembled WGS sequence"/>
</dbReference>
<evidence type="ECO:0000313" key="2">
    <source>
        <dbReference type="Proteomes" id="UP000727506"/>
    </source>
</evidence>
<sequence length="146" mass="15857">MAVYDIQSVLPSSIGPGAMVKLSCRRPAALVAAPSFVSSAPSRGVPAYLPAKRRRDARGLRGAPHCIDFSEALASASFYGIMQKLFQEKALAFRLVRRKLMGCKNMFSHFRALSLCAQGFLLQHELAQAREEGGERDSSSGAEAQR</sequence>
<name>A0A943YVQ2_9ACTN</name>
<organism evidence="1 2">
    <name type="scientific">Slackia piriformis</name>
    <dbReference type="NCBI Taxonomy" id="626934"/>
    <lineage>
        <taxon>Bacteria</taxon>
        <taxon>Bacillati</taxon>
        <taxon>Actinomycetota</taxon>
        <taxon>Coriobacteriia</taxon>
        <taxon>Eggerthellales</taxon>
        <taxon>Eggerthellaceae</taxon>
        <taxon>Slackia</taxon>
    </lineage>
</organism>
<gene>
    <name evidence="1" type="ORF">KH142_05875</name>
</gene>
<dbReference type="EMBL" id="JAGZSV010000096">
    <property type="protein sequence ID" value="MBS6940995.1"/>
    <property type="molecule type" value="Genomic_DNA"/>
</dbReference>
<comment type="caution">
    <text evidence="1">The sequence shown here is derived from an EMBL/GenBank/DDBJ whole genome shotgun (WGS) entry which is preliminary data.</text>
</comment>
<evidence type="ECO:0000313" key="1">
    <source>
        <dbReference type="EMBL" id="MBS6940995.1"/>
    </source>
</evidence>
<proteinExistence type="predicted"/>